<accession>A0A8D8ZLK4</accession>
<proteinExistence type="predicted"/>
<evidence type="ECO:0000313" key="1">
    <source>
        <dbReference type="EMBL" id="CAG6748176.1"/>
    </source>
</evidence>
<reference evidence="1" key="1">
    <citation type="submission" date="2021-05" db="EMBL/GenBank/DDBJ databases">
        <authorList>
            <person name="Alioto T."/>
            <person name="Alioto T."/>
            <person name="Gomez Garrido J."/>
        </authorList>
    </citation>
    <scope>NUCLEOTIDE SEQUENCE</scope>
</reference>
<dbReference type="EMBL" id="HBUF01517690">
    <property type="protein sequence ID" value="CAG6748172.1"/>
    <property type="molecule type" value="Transcribed_RNA"/>
</dbReference>
<protein>
    <submittedName>
        <fullName evidence="1">Uncharacterized protein</fullName>
    </submittedName>
</protein>
<sequence>MITHAFLNSSSPSSPLSGVGQTDPLWFQGCNVVLHVKVVHLGFATVHDVDDVVNCDGRLCYVRGQDDLANPFWRSVEYCFLRYSWQHGVKRYDLESGRVEELGLTQGPM</sequence>
<organism evidence="1">
    <name type="scientific">Cacopsylla melanoneura</name>
    <dbReference type="NCBI Taxonomy" id="428564"/>
    <lineage>
        <taxon>Eukaryota</taxon>
        <taxon>Metazoa</taxon>
        <taxon>Ecdysozoa</taxon>
        <taxon>Arthropoda</taxon>
        <taxon>Hexapoda</taxon>
        <taxon>Insecta</taxon>
        <taxon>Pterygota</taxon>
        <taxon>Neoptera</taxon>
        <taxon>Paraneoptera</taxon>
        <taxon>Hemiptera</taxon>
        <taxon>Sternorrhyncha</taxon>
        <taxon>Psylloidea</taxon>
        <taxon>Psyllidae</taxon>
        <taxon>Psyllinae</taxon>
        <taxon>Cacopsylla</taxon>
    </lineage>
</organism>
<dbReference type="EMBL" id="HBUF01517691">
    <property type="protein sequence ID" value="CAG6748176.1"/>
    <property type="molecule type" value="Transcribed_RNA"/>
</dbReference>
<name>A0A8D8ZLK4_9HEMI</name>
<dbReference type="AlphaFoldDB" id="A0A8D8ZLK4"/>